<reference evidence="1 2" key="1">
    <citation type="journal article" date="2018" name="Nat. Biotechnol.">
        <title>A standardized bacterial taxonomy based on genome phylogeny substantially revises the tree of life.</title>
        <authorList>
            <person name="Parks D.H."/>
            <person name="Chuvochina M."/>
            <person name="Waite D.W."/>
            <person name="Rinke C."/>
            <person name="Skarshewski A."/>
            <person name="Chaumeil P.A."/>
            <person name="Hugenholtz P."/>
        </authorList>
    </citation>
    <scope>NUCLEOTIDE SEQUENCE [LARGE SCALE GENOMIC DNA]</scope>
    <source>
        <strain evidence="1">UBA8844</strain>
    </source>
</reference>
<dbReference type="Proteomes" id="UP000264071">
    <property type="component" value="Unassembled WGS sequence"/>
</dbReference>
<gene>
    <name evidence="1" type="primary">vasA</name>
    <name evidence="1" type="ORF">DGD08_17440</name>
</gene>
<proteinExistence type="predicted"/>
<accession>A0A3D4VF63</accession>
<dbReference type="OMA" id="CKFRTCY"/>
<evidence type="ECO:0000313" key="1">
    <source>
        <dbReference type="EMBL" id="HCT58987.1"/>
    </source>
</evidence>
<dbReference type="AlphaFoldDB" id="A0A3D4VF63"/>
<evidence type="ECO:0000313" key="2">
    <source>
        <dbReference type="Proteomes" id="UP000264071"/>
    </source>
</evidence>
<dbReference type="PIRSF" id="PIRSF028304">
    <property type="entry name" value="UCP028304"/>
    <property type="match status" value="1"/>
</dbReference>
<dbReference type="NCBIfam" id="TIGR03359">
    <property type="entry name" value="VI_chp_6"/>
    <property type="match status" value="1"/>
</dbReference>
<name>A0A3D4VF63_9BACT</name>
<organism evidence="1 2">
    <name type="scientific">Gemmatimonas aurantiaca</name>
    <dbReference type="NCBI Taxonomy" id="173480"/>
    <lineage>
        <taxon>Bacteria</taxon>
        <taxon>Pseudomonadati</taxon>
        <taxon>Gemmatimonadota</taxon>
        <taxon>Gemmatimonadia</taxon>
        <taxon>Gemmatimonadales</taxon>
        <taxon>Gemmatimonadaceae</taxon>
        <taxon>Gemmatimonas</taxon>
    </lineage>
</organism>
<dbReference type="PANTHER" id="PTHR35370">
    <property type="entry name" value="CYTOPLASMIC PROTEIN-RELATED-RELATED"/>
    <property type="match status" value="1"/>
</dbReference>
<dbReference type="InterPro" id="IPR010272">
    <property type="entry name" value="T6SS_TssF"/>
</dbReference>
<protein>
    <submittedName>
        <fullName evidence="1">Type VI secretion system baseplate subunit TssF</fullName>
    </submittedName>
</protein>
<dbReference type="Pfam" id="PF05947">
    <property type="entry name" value="T6SS_TssF"/>
    <property type="match status" value="1"/>
</dbReference>
<dbReference type="PANTHER" id="PTHR35370:SF1">
    <property type="entry name" value="TYPE VI SECRETION SYSTEM COMPONENT TSSF1"/>
    <property type="match status" value="1"/>
</dbReference>
<dbReference type="EMBL" id="DPIY01000012">
    <property type="protein sequence ID" value="HCT58987.1"/>
    <property type="molecule type" value="Genomic_DNA"/>
</dbReference>
<comment type="caution">
    <text evidence="1">The sequence shown here is derived from an EMBL/GenBank/DDBJ whole genome shotgun (WGS) entry which is preliminary data.</text>
</comment>
<sequence length="617" mass="68677">MQDDLLLYYERELTYLRKLGAEFAQQYPKVAARLQLEANRCEDPHVERLLEGFAFLTARIHRRLDDDFPEISESLLEVLHPQIIRPLPSMAIVEIALDPAQGRTPEGFHVPRHSVLHTKPVNGVPCIFRTNYDTTLYPLRIAGAEWTTPDRAGAGAHGREAVAAVRLSLQAFNGVTLEALTMDALRVHLAADGSVADTLYELLANNCVQVVVRNPDRPNAAPVLLGSRAVQPVGFGPDETMLPQSNRSFAGYSLLQELFAFPEKFHFLDIVGVGAALKQLGATDRAEIGLLISSFERTERRQALELSISARTFRLGCTPAVNLFSQSAEPILLTERSYEHLVIPDARRRLEVEVWSVDNVQLIEHAARTTRQVSPLYSHSHNLGAEGIDSGDLFWQSMRRTSGWRTDRGTDVHLSFSDLSGQLRLPDQDVASVHVTCSNGDMPSRLPFGTDERGDFELVSGGPIQRISAIVNPTRAIQPKLGKSLLWRLISSLSLNHLSLTDEGGDALRELLRLHNVTNSLSSERQIDGLIGVRTEPAFARVTAAHGMTFARGRRIDLDFDEDLFPGGGMFLMASVLERFFALYASMNSFTRVGVRSKQRRRQVVDWAPRAGWRTLL</sequence>